<keyword evidence="4" id="KW-1185">Reference proteome</keyword>
<reference evidence="3" key="1">
    <citation type="submission" date="2020-09" db="EMBL/GenBank/DDBJ databases">
        <authorList>
            <person name="Kim M.K."/>
        </authorList>
    </citation>
    <scope>NUCLEOTIDE SEQUENCE</scope>
    <source>
        <strain evidence="3">BT702</strain>
    </source>
</reference>
<feature type="region of interest" description="Disordered" evidence="1">
    <location>
        <begin position="215"/>
        <end position="238"/>
    </location>
</feature>
<gene>
    <name evidence="3" type="ORF">IC229_28705</name>
</gene>
<proteinExistence type="predicted"/>
<feature type="region of interest" description="Disordered" evidence="1">
    <location>
        <begin position="116"/>
        <end position="136"/>
    </location>
</feature>
<dbReference type="Proteomes" id="UP000598820">
    <property type="component" value="Unassembled WGS sequence"/>
</dbReference>
<name>A0A927AUJ6_9BACT</name>
<evidence type="ECO:0000313" key="4">
    <source>
        <dbReference type="Proteomes" id="UP000598820"/>
    </source>
</evidence>
<protein>
    <submittedName>
        <fullName evidence="3">Uncharacterized protein</fullName>
    </submittedName>
</protein>
<evidence type="ECO:0000313" key="3">
    <source>
        <dbReference type="EMBL" id="MBD2704652.1"/>
    </source>
</evidence>
<dbReference type="EMBL" id="JACWZY010000035">
    <property type="protein sequence ID" value="MBD2704652.1"/>
    <property type="molecule type" value="Genomic_DNA"/>
</dbReference>
<keyword evidence="2" id="KW-1133">Transmembrane helix</keyword>
<comment type="caution">
    <text evidence="3">The sequence shown here is derived from an EMBL/GenBank/DDBJ whole genome shotgun (WGS) entry which is preliminary data.</text>
</comment>
<evidence type="ECO:0000256" key="1">
    <source>
        <dbReference type="SAM" id="MobiDB-lite"/>
    </source>
</evidence>
<dbReference type="AlphaFoldDB" id="A0A927AUJ6"/>
<organism evidence="3 4">
    <name type="scientific">Spirosoma profusum</name>
    <dbReference type="NCBI Taxonomy" id="2771354"/>
    <lineage>
        <taxon>Bacteria</taxon>
        <taxon>Pseudomonadati</taxon>
        <taxon>Bacteroidota</taxon>
        <taxon>Cytophagia</taxon>
        <taxon>Cytophagales</taxon>
        <taxon>Cytophagaceae</taxon>
        <taxon>Spirosoma</taxon>
    </lineage>
</organism>
<feature type="transmembrane region" description="Helical" evidence="2">
    <location>
        <begin position="54"/>
        <end position="73"/>
    </location>
</feature>
<accession>A0A927AUJ6</accession>
<dbReference type="RefSeq" id="WP_190891398.1">
    <property type="nucleotide sequence ID" value="NZ_JACWZY010000035.1"/>
</dbReference>
<keyword evidence="2" id="KW-0812">Transmembrane</keyword>
<evidence type="ECO:0000256" key="2">
    <source>
        <dbReference type="SAM" id="Phobius"/>
    </source>
</evidence>
<sequence length="238" mass="26877">MKPKTDETPDEWIRQTLSQLPDAPPPGSSFDPERLWAQLRPELQQTPVRRRIGWTWWVAAACLSGLIWSWFAWNQPNSTQKQVATYQFKRKVVTPAQKPDSEVEFTTSKPIFAVKSQPKKQRKYSTDQPTASTQSIDVAPATSPAETLATLPDAVTVANVATIAEKLPEPPKPNVARTTSKRRFKVMHENELRAEEEAAPQLYHTDNFVRMGTGRRESNVADSRQPTLIMPLTTKSNQ</sequence>
<feature type="compositionally biased region" description="Polar residues" evidence="1">
    <location>
        <begin position="126"/>
        <end position="136"/>
    </location>
</feature>
<keyword evidence="2" id="KW-0472">Membrane</keyword>